<evidence type="ECO:0000313" key="1">
    <source>
        <dbReference type="EMBL" id="OJX60025.1"/>
    </source>
</evidence>
<dbReference type="AlphaFoldDB" id="A0A1M3L3X6"/>
<dbReference type="EMBL" id="MKVH01000008">
    <property type="protein sequence ID" value="OJX60025.1"/>
    <property type="molecule type" value="Genomic_DNA"/>
</dbReference>
<evidence type="ECO:0008006" key="3">
    <source>
        <dbReference type="Google" id="ProtNLM"/>
    </source>
</evidence>
<sequence length="113" mass="12946">MEIGETLEVRNPKGFTTWLKKYGPSAKEIWLVIYKKSSGKRTVTYEQLVEAALCYGWIDGLMKSIDDETYAQRFTPRRKNSNWTEVNRSIARRLLAEGLMSEAGRAVLPDDLS</sequence>
<reference evidence="1 2" key="1">
    <citation type="submission" date="2016-09" db="EMBL/GenBank/DDBJ databases">
        <title>Genome-resolved meta-omics ties microbial dynamics to process performance in biotechnology for thiocyanate degradation.</title>
        <authorList>
            <person name="Kantor R.S."/>
            <person name="Huddy R.J."/>
            <person name="Iyer R."/>
            <person name="Thomas B.C."/>
            <person name="Brown C.T."/>
            <person name="Anantharaman K."/>
            <person name="Tringe S."/>
            <person name="Hettich R.L."/>
            <person name="Harrison S.T."/>
            <person name="Banfield J.F."/>
        </authorList>
    </citation>
    <scope>NUCLEOTIDE SEQUENCE [LARGE SCALE GENOMIC DNA]</scope>
    <source>
        <strain evidence="1">59-99</strain>
    </source>
</reference>
<name>A0A1M3L3X6_9BACT</name>
<proteinExistence type="predicted"/>
<dbReference type="Proteomes" id="UP000184233">
    <property type="component" value="Unassembled WGS sequence"/>
</dbReference>
<evidence type="ECO:0000313" key="2">
    <source>
        <dbReference type="Proteomes" id="UP000184233"/>
    </source>
</evidence>
<organism evidence="1 2">
    <name type="scientific">Candidatus Kapaibacterium thiocyanatum</name>
    <dbReference type="NCBI Taxonomy" id="1895771"/>
    <lineage>
        <taxon>Bacteria</taxon>
        <taxon>Pseudomonadati</taxon>
        <taxon>Candidatus Kapaibacteriota</taxon>
        <taxon>Candidatus Kapaibacteriia</taxon>
        <taxon>Candidatus Kapaibacteriales</taxon>
        <taxon>Candidatus Kapaibacteriaceae</taxon>
        <taxon>Candidatus Kapaibacterium</taxon>
    </lineage>
</organism>
<gene>
    <name evidence="1" type="ORF">BGO89_08540</name>
</gene>
<protein>
    <recommendedName>
        <fullName evidence="3">Bacteriocin-protection protein</fullName>
    </recommendedName>
</protein>
<comment type="caution">
    <text evidence="1">The sequence shown here is derived from an EMBL/GenBank/DDBJ whole genome shotgun (WGS) entry which is preliminary data.</text>
</comment>
<accession>A0A1M3L3X6</accession>
<dbReference type="STRING" id="1895771.BGO89_08540"/>